<keyword evidence="12" id="KW-1208">Phospholipid metabolism</keyword>
<evidence type="ECO:0000256" key="10">
    <source>
        <dbReference type="ARBA" id="ARBA00023098"/>
    </source>
</evidence>
<dbReference type="Proteomes" id="UP000240739">
    <property type="component" value="Unassembled WGS sequence"/>
</dbReference>
<dbReference type="InterPro" id="IPR016064">
    <property type="entry name" value="NAD/diacylglycerol_kinase_sf"/>
</dbReference>
<keyword evidence="3" id="KW-0444">Lipid biosynthesis</keyword>
<dbReference type="Pfam" id="PF19279">
    <property type="entry name" value="YegS_C"/>
    <property type="match status" value="1"/>
</dbReference>
<evidence type="ECO:0000256" key="5">
    <source>
        <dbReference type="ARBA" id="ARBA00022723"/>
    </source>
</evidence>
<evidence type="ECO:0000256" key="1">
    <source>
        <dbReference type="ARBA" id="ARBA00001946"/>
    </source>
</evidence>
<dbReference type="Pfam" id="PF00781">
    <property type="entry name" value="DAGK_cat"/>
    <property type="match status" value="1"/>
</dbReference>
<dbReference type="GO" id="GO:0005886">
    <property type="term" value="C:plasma membrane"/>
    <property type="evidence" value="ECO:0007669"/>
    <property type="project" value="TreeGrafter"/>
</dbReference>
<evidence type="ECO:0000256" key="9">
    <source>
        <dbReference type="ARBA" id="ARBA00022842"/>
    </source>
</evidence>
<name>A0A2T4UCY5_9ACTN</name>
<dbReference type="EMBL" id="PYYB01000004">
    <property type="protein sequence ID" value="PTL55079.1"/>
    <property type="molecule type" value="Genomic_DNA"/>
</dbReference>
<evidence type="ECO:0000256" key="12">
    <source>
        <dbReference type="ARBA" id="ARBA00023264"/>
    </source>
</evidence>
<reference evidence="14 15" key="1">
    <citation type="submission" date="2018-03" db="EMBL/GenBank/DDBJ databases">
        <title>Aquarubrobacter algicola gen. nov., sp. nov., a novel actinobacterium isolated from shallow eutrophic lake during the end of cyanobacterial harmful algal blooms.</title>
        <authorList>
            <person name="Chun S.J."/>
        </authorList>
    </citation>
    <scope>NUCLEOTIDE SEQUENCE [LARGE SCALE GENOMIC DNA]</scope>
    <source>
        <strain evidence="14 15">Seoho-28</strain>
    </source>
</reference>
<keyword evidence="7 14" id="KW-0418">Kinase</keyword>
<dbReference type="NCBIfam" id="TIGR00147">
    <property type="entry name" value="YegS/Rv2252/BmrU family lipid kinase"/>
    <property type="match status" value="1"/>
</dbReference>
<comment type="similarity">
    <text evidence="2">Belongs to the diacylglycerol/lipid kinase family.</text>
</comment>
<dbReference type="PROSITE" id="PS50146">
    <property type="entry name" value="DAGK"/>
    <property type="match status" value="1"/>
</dbReference>
<dbReference type="InterPro" id="IPR050187">
    <property type="entry name" value="Lipid_Phosphate_FormReg"/>
</dbReference>
<evidence type="ECO:0000256" key="8">
    <source>
        <dbReference type="ARBA" id="ARBA00022840"/>
    </source>
</evidence>
<dbReference type="Gene3D" id="3.40.50.10330">
    <property type="entry name" value="Probable inorganic polyphosphate/atp-NAD kinase, domain 1"/>
    <property type="match status" value="1"/>
</dbReference>
<evidence type="ECO:0000256" key="7">
    <source>
        <dbReference type="ARBA" id="ARBA00022777"/>
    </source>
</evidence>
<protein>
    <submittedName>
        <fullName evidence="14">Diacylglycerol kinase</fullName>
    </submittedName>
</protein>
<evidence type="ECO:0000256" key="4">
    <source>
        <dbReference type="ARBA" id="ARBA00022679"/>
    </source>
</evidence>
<comment type="caution">
    <text evidence="14">The sequence shown here is derived from an EMBL/GenBank/DDBJ whole genome shotgun (WGS) entry which is preliminary data.</text>
</comment>
<organism evidence="14 15">
    <name type="scientific">Paraconexibacter algicola</name>
    <dbReference type="NCBI Taxonomy" id="2133960"/>
    <lineage>
        <taxon>Bacteria</taxon>
        <taxon>Bacillati</taxon>
        <taxon>Actinomycetota</taxon>
        <taxon>Thermoleophilia</taxon>
        <taxon>Solirubrobacterales</taxon>
        <taxon>Paraconexibacteraceae</taxon>
        <taxon>Paraconexibacter</taxon>
    </lineage>
</organism>
<evidence type="ECO:0000256" key="6">
    <source>
        <dbReference type="ARBA" id="ARBA00022741"/>
    </source>
</evidence>
<dbReference type="SMART" id="SM00046">
    <property type="entry name" value="DAGKc"/>
    <property type="match status" value="1"/>
</dbReference>
<dbReference type="GO" id="GO:0008654">
    <property type="term" value="P:phospholipid biosynthetic process"/>
    <property type="evidence" value="ECO:0007669"/>
    <property type="project" value="UniProtKB-KW"/>
</dbReference>
<dbReference type="SUPFAM" id="SSF111331">
    <property type="entry name" value="NAD kinase/diacylglycerol kinase-like"/>
    <property type="match status" value="1"/>
</dbReference>
<keyword evidence="10" id="KW-0443">Lipid metabolism</keyword>
<dbReference type="Gene3D" id="2.60.200.40">
    <property type="match status" value="1"/>
</dbReference>
<dbReference type="InterPro" id="IPR017438">
    <property type="entry name" value="ATP-NAD_kinase_N"/>
</dbReference>
<feature type="domain" description="DAGKc" evidence="13">
    <location>
        <begin position="1"/>
        <end position="130"/>
    </location>
</feature>
<evidence type="ECO:0000256" key="11">
    <source>
        <dbReference type="ARBA" id="ARBA00023209"/>
    </source>
</evidence>
<keyword evidence="15" id="KW-1185">Reference proteome</keyword>
<keyword evidence="11" id="KW-0594">Phospholipid biosynthesis</keyword>
<keyword evidence="6" id="KW-0547">Nucleotide-binding</keyword>
<dbReference type="InterPro" id="IPR001206">
    <property type="entry name" value="Diacylglycerol_kinase_cat_dom"/>
</dbReference>
<dbReference type="InterPro" id="IPR005218">
    <property type="entry name" value="Diacylglycerol/lipid_kinase"/>
</dbReference>
<dbReference type="AlphaFoldDB" id="A0A2T4UCY5"/>
<keyword evidence="9" id="KW-0460">Magnesium</keyword>
<dbReference type="GO" id="GO:0046872">
    <property type="term" value="F:metal ion binding"/>
    <property type="evidence" value="ECO:0007669"/>
    <property type="project" value="UniProtKB-KW"/>
</dbReference>
<dbReference type="PANTHER" id="PTHR12358">
    <property type="entry name" value="SPHINGOSINE KINASE"/>
    <property type="match status" value="1"/>
</dbReference>
<dbReference type="PANTHER" id="PTHR12358:SF106">
    <property type="entry name" value="LIPID KINASE YEGS"/>
    <property type="match status" value="1"/>
</dbReference>
<dbReference type="GO" id="GO:0016301">
    <property type="term" value="F:kinase activity"/>
    <property type="evidence" value="ECO:0007669"/>
    <property type="project" value="UniProtKB-KW"/>
</dbReference>
<gene>
    <name evidence="14" type="ORF">C7Y72_20520</name>
</gene>
<proteinExistence type="inferred from homology"/>
<dbReference type="InterPro" id="IPR045540">
    <property type="entry name" value="YegS/DAGK_C"/>
</dbReference>
<accession>A0A2T4UCY5</accession>
<evidence type="ECO:0000313" key="14">
    <source>
        <dbReference type="EMBL" id="PTL55079.1"/>
    </source>
</evidence>
<dbReference type="GO" id="GO:0005524">
    <property type="term" value="F:ATP binding"/>
    <property type="evidence" value="ECO:0007669"/>
    <property type="project" value="UniProtKB-KW"/>
</dbReference>
<evidence type="ECO:0000256" key="3">
    <source>
        <dbReference type="ARBA" id="ARBA00022516"/>
    </source>
</evidence>
<evidence type="ECO:0000313" key="15">
    <source>
        <dbReference type="Proteomes" id="UP000240739"/>
    </source>
</evidence>
<keyword evidence="8" id="KW-0067">ATP-binding</keyword>
<evidence type="ECO:0000256" key="2">
    <source>
        <dbReference type="ARBA" id="ARBA00005983"/>
    </source>
</evidence>
<keyword evidence="5" id="KW-0479">Metal-binding</keyword>
<evidence type="ECO:0000259" key="13">
    <source>
        <dbReference type="PROSITE" id="PS50146"/>
    </source>
</evidence>
<sequence length="295" mass="30576">MDRRVALIVNPSSGGGRALKALPRVEARLRELGVPFRSEPTRSLEHGAELARAAAQAGEVAVALSGDGLVGALAGALRGVDGAVLGVVPGGRGNDFCRSSGIPQDPVAACDVLAHGVERDLDVGDVDGRTFIGIASLGFDSDANRIANEAPARLGNLVYVYGALRALAAWKPARFTIEVDGATRTFSGWSVAAANASAYGGGMFLAPGASLRDGLLDVVTTADIPKRRFAASLPKVFKGTHVDEPSVDVVRGREIRISADRPFTVYADGDPIGELPVVVRAVPAALKVLLPESPR</sequence>
<dbReference type="OrthoDB" id="142078at2"/>
<keyword evidence="4" id="KW-0808">Transferase</keyword>
<comment type="cofactor">
    <cofactor evidence="1">
        <name>Mg(2+)</name>
        <dbReference type="ChEBI" id="CHEBI:18420"/>
    </cofactor>
</comment>